<dbReference type="EMBL" id="CP002353">
    <property type="protein sequence ID" value="ADV63933.1"/>
    <property type="molecule type" value="Genomic_DNA"/>
</dbReference>
<dbReference type="OrthoDB" id="9808242at2"/>
<name>E8R6N1_ISOPI</name>
<evidence type="ECO:0000313" key="2">
    <source>
        <dbReference type="Proteomes" id="UP000008631"/>
    </source>
</evidence>
<protein>
    <recommendedName>
        <fullName evidence="3">Antitoxin</fullName>
    </recommendedName>
</protein>
<evidence type="ECO:0000313" key="1">
    <source>
        <dbReference type="EMBL" id="ADV63933.1"/>
    </source>
</evidence>
<dbReference type="STRING" id="575540.Isop_3373"/>
<dbReference type="InterPro" id="IPR009057">
    <property type="entry name" value="Homeodomain-like_sf"/>
</dbReference>
<evidence type="ECO:0008006" key="3">
    <source>
        <dbReference type="Google" id="ProtNLM"/>
    </source>
</evidence>
<sequence length="76" mass="8524">MNADDRIVIDAKILTGKPVIRGTRLAVEFVLDLLAQGWSEQQILEQYPGLTHEDILACLRYAAELLKSERVYPVGV</sequence>
<reference evidence="1 2" key="2">
    <citation type="journal article" date="2011" name="Stand. Genomic Sci.">
        <title>Complete genome sequence of Isosphaera pallida type strain (IS1B).</title>
        <authorList>
            <consortium name="US DOE Joint Genome Institute (JGI-PGF)"/>
            <person name="Goker M."/>
            <person name="Cleland D."/>
            <person name="Saunders E."/>
            <person name="Lapidus A."/>
            <person name="Nolan M."/>
            <person name="Lucas S."/>
            <person name="Hammon N."/>
            <person name="Deshpande S."/>
            <person name="Cheng J.F."/>
            <person name="Tapia R."/>
            <person name="Han C."/>
            <person name="Goodwin L."/>
            <person name="Pitluck S."/>
            <person name="Liolios K."/>
            <person name="Pagani I."/>
            <person name="Ivanova N."/>
            <person name="Mavromatis K."/>
            <person name="Pati A."/>
            <person name="Chen A."/>
            <person name="Palaniappan K."/>
            <person name="Land M."/>
            <person name="Hauser L."/>
            <person name="Chang Y.J."/>
            <person name="Jeffries C.D."/>
            <person name="Detter J.C."/>
            <person name="Beck B."/>
            <person name="Woyke T."/>
            <person name="Bristow J."/>
            <person name="Eisen J.A."/>
            <person name="Markowitz V."/>
            <person name="Hugenholtz P."/>
            <person name="Kyrpides N.C."/>
            <person name="Klenk H.P."/>
        </authorList>
    </citation>
    <scope>NUCLEOTIDE SEQUENCE [LARGE SCALE GENOMIC DNA]</scope>
    <source>
        <strain evidence="2">ATCC 43644 / DSM 9630 / IS1B</strain>
    </source>
</reference>
<dbReference type="Gene3D" id="1.10.10.10">
    <property type="entry name" value="Winged helix-like DNA-binding domain superfamily/Winged helix DNA-binding domain"/>
    <property type="match status" value="1"/>
</dbReference>
<dbReference type="PANTHER" id="PTHR34849">
    <property type="entry name" value="SSL5025 PROTEIN"/>
    <property type="match status" value="1"/>
</dbReference>
<accession>E8R6N1</accession>
<proteinExistence type="predicted"/>
<dbReference type="Pfam" id="PF04255">
    <property type="entry name" value="DUF433"/>
    <property type="match status" value="1"/>
</dbReference>
<gene>
    <name evidence="1" type="ordered locus">Isop_3373</name>
</gene>
<dbReference type="InterPro" id="IPR036388">
    <property type="entry name" value="WH-like_DNA-bd_sf"/>
</dbReference>
<reference key="1">
    <citation type="submission" date="2010-11" db="EMBL/GenBank/DDBJ databases">
        <title>The complete sequence of chromosome of Isophaera pallida ATCC 43644.</title>
        <authorList>
            <consortium name="US DOE Joint Genome Institute (JGI-PGF)"/>
            <person name="Lucas S."/>
            <person name="Copeland A."/>
            <person name="Lapidus A."/>
            <person name="Bruce D."/>
            <person name="Goodwin L."/>
            <person name="Pitluck S."/>
            <person name="Kyrpides N."/>
            <person name="Mavromatis K."/>
            <person name="Pagani I."/>
            <person name="Ivanova N."/>
            <person name="Saunders E."/>
            <person name="Brettin T."/>
            <person name="Detter J.C."/>
            <person name="Han C."/>
            <person name="Tapia R."/>
            <person name="Land M."/>
            <person name="Hauser L."/>
            <person name="Markowitz V."/>
            <person name="Cheng J.-F."/>
            <person name="Hugenholtz P."/>
            <person name="Woyke T."/>
            <person name="Wu D."/>
            <person name="Eisen J.A."/>
        </authorList>
    </citation>
    <scope>NUCLEOTIDE SEQUENCE</scope>
    <source>
        <strain>ATCC 43644</strain>
    </source>
</reference>
<dbReference type="Proteomes" id="UP000008631">
    <property type="component" value="Chromosome"/>
</dbReference>
<keyword evidence="2" id="KW-1185">Reference proteome</keyword>
<dbReference type="RefSeq" id="WP_013566221.1">
    <property type="nucleotide sequence ID" value="NC_014962.1"/>
</dbReference>
<dbReference type="PANTHER" id="PTHR34849:SF3">
    <property type="entry name" value="SSR2962 PROTEIN"/>
    <property type="match status" value="1"/>
</dbReference>
<dbReference type="eggNOG" id="COG2442">
    <property type="taxonomic scope" value="Bacteria"/>
</dbReference>
<organism evidence="1 2">
    <name type="scientific">Isosphaera pallida (strain ATCC 43644 / DSM 9630 / IS1B)</name>
    <dbReference type="NCBI Taxonomy" id="575540"/>
    <lineage>
        <taxon>Bacteria</taxon>
        <taxon>Pseudomonadati</taxon>
        <taxon>Planctomycetota</taxon>
        <taxon>Planctomycetia</taxon>
        <taxon>Isosphaerales</taxon>
        <taxon>Isosphaeraceae</taxon>
        <taxon>Isosphaera</taxon>
    </lineage>
</organism>
<dbReference type="InParanoid" id="E8R6N1"/>
<dbReference type="HOGENOM" id="CLU_126005_1_2_0"/>
<dbReference type="AlphaFoldDB" id="E8R6N1"/>
<dbReference type="InterPro" id="IPR007367">
    <property type="entry name" value="DUF433"/>
</dbReference>
<dbReference type="SUPFAM" id="SSF46689">
    <property type="entry name" value="Homeodomain-like"/>
    <property type="match status" value="1"/>
</dbReference>
<dbReference type="KEGG" id="ipa:Isop_3373"/>